<evidence type="ECO:0000313" key="2">
    <source>
        <dbReference type="EMBL" id="ACL95318.1"/>
    </source>
</evidence>
<evidence type="ECO:0008006" key="4">
    <source>
        <dbReference type="Google" id="ProtNLM"/>
    </source>
</evidence>
<evidence type="ECO:0000313" key="3">
    <source>
        <dbReference type="Proteomes" id="UP000001364"/>
    </source>
</evidence>
<feature type="transmembrane region" description="Helical" evidence="1">
    <location>
        <begin position="12"/>
        <end position="32"/>
    </location>
</feature>
<dbReference type="AlphaFoldDB" id="A0A0H3C7K5"/>
<dbReference type="GeneID" id="7331401"/>
<keyword evidence="1" id="KW-0472">Membrane</keyword>
<organism evidence="2 3">
    <name type="scientific">Caulobacter vibrioides (strain NA1000 / CB15N)</name>
    <name type="common">Caulobacter crescentus</name>
    <dbReference type="NCBI Taxonomy" id="565050"/>
    <lineage>
        <taxon>Bacteria</taxon>
        <taxon>Pseudomonadati</taxon>
        <taxon>Pseudomonadota</taxon>
        <taxon>Alphaproteobacteria</taxon>
        <taxon>Caulobacterales</taxon>
        <taxon>Caulobacteraceae</taxon>
        <taxon>Caulobacter</taxon>
    </lineage>
</organism>
<dbReference type="KEGG" id="ccs:CCNA_01853"/>
<accession>A0A0H3C7K5</accession>
<dbReference type="RefSeq" id="WP_010919643.1">
    <property type="nucleotide sequence ID" value="NC_011916.1"/>
</dbReference>
<reference evidence="2 3" key="1">
    <citation type="journal article" date="2010" name="J. Bacteriol.">
        <title>The genetic basis of laboratory adaptation in Caulobacter crescentus.</title>
        <authorList>
            <person name="Marks M.E."/>
            <person name="Castro-Rojas C.M."/>
            <person name="Teiling C."/>
            <person name="Du L."/>
            <person name="Kapatral V."/>
            <person name="Walunas T.L."/>
            <person name="Crosson S."/>
        </authorList>
    </citation>
    <scope>NUCLEOTIDE SEQUENCE [LARGE SCALE GENOMIC DNA]</scope>
    <source>
        <strain evidence="3">NA1000 / CB15N</strain>
    </source>
</reference>
<proteinExistence type="predicted"/>
<name>A0A0H3C7K5_CAUVN</name>
<dbReference type="RefSeq" id="YP_002517226.1">
    <property type="nucleotide sequence ID" value="NC_011916.1"/>
</dbReference>
<keyword evidence="1" id="KW-0812">Transmembrane</keyword>
<sequence>MDKAAQKPLWTDLAMAFALVAVCLRVLIPIGYMPVFGQDGAPTMVICSSNGAKVVTASPGAPDASTPSEDGDHKTKADCGFAGLIHVAPPVTPSLFLQTAGLVTAQTLGPFLGRVMTLPLRARPPPQTGPPTAI</sequence>
<dbReference type="InterPro" id="IPR021333">
    <property type="entry name" value="DUF2946"/>
</dbReference>
<evidence type="ECO:0000256" key="1">
    <source>
        <dbReference type="SAM" id="Phobius"/>
    </source>
</evidence>
<dbReference type="Proteomes" id="UP000001364">
    <property type="component" value="Chromosome"/>
</dbReference>
<protein>
    <recommendedName>
        <fullName evidence="4">DUF2946 domain-containing protein</fullName>
    </recommendedName>
</protein>
<gene>
    <name evidence="2" type="ordered locus">CCNA_01853</name>
</gene>
<dbReference type="PATRIC" id="fig|565050.3.peg.1817"/>
<keyword evidence="3" id="KW-1185">Reference proteome</keyword>
<dbReference type="HOGENOM" id="CLU_1892413_0_0_5"/>
<dbReference type="Pfam" id="PF11162">
    <property type="entry name" value="DUF2946"/>
    <property type="match status" value="1"/>
</dbReference>
<dbReference type="OrthoDB" id="7876907at2"/>
<dbReference type="EMBL" id="CP001340">
    <property type="protein sequence ID" value="ACL95318.1"/>
    <property type="molecule type" value="Genomic_DNA"/>
</dbReference>
<keyword evidence="1" id="KW-1133">Transmembrane helix</keyword>